<organism evidence="1 2">
    <name type="scientific">Pristionchus pacificus</name>
    <name type="common">Parasitic nematode worm</name>
    <dbReference type="NCBI Taxonomy" id="54126"/>
    <lineage>
        <taxon>Eukaryota</taxon>
        <taxon>Metazoa</taxon>
        <taxon>Ecdysozoa</taxon>
        <taxon>Nematoda</taxon>
        <taxon>Chromadorea</taxon>
        <taxon>Rhabditida</taxon>
        <taxon>Rhabditina</taxon>
        <taxon>Diplogasteromorpha</taxon>
        <taxon>Diplogasteroidea</taxon>
        <taxon>Neodiplogasteridae</taxon>
        <taxon>Pristionchus</taxon>
    </lineage>
</organism>
<reference evidence="1" key="2">
    <citation type="submission" date="2022-06" db="UniProtKB">
        <authorList>
            <consortium name="EnsemblMetazoa"/>
        </authorList>
    </citation>
    <scope>IDENTIFICATION</scope>
    <source>
        <strain evidence="1">PS312</strain>
    </source>
</reference>
<dbReference type="AlphaFoldDB" id="A0A2A6BUV3"/>
<name>A0A2A6BUV3_PRIPA</name>
<sequence>METHSKILVGALIFLPSFLYFLISMNNNPVVPRKFIRHIDPIDFVFVSPPKRTRKSAKAVELATELNQNIIMEEYSGFRLARELST</sequence>
<accession>A0A8R1V063</accession>
<dbReference type="EnsemblMetazoa" id="PPA43372.1">
    <property type="protein sequence ID" value="PPA43372.1"/>
    <property type="gene ID" value="WBGene00281741"/>
</dbReference>
<accession>A0A2A6BUV3</accession>
<dbReference type="Proteomes" id="UP000005239">
    <property type="component" value="Unassembled WGS sequence"/>
</dbReference>
<keyword evidence="2" id="KW-1185">Reference proteome</keyword>
<evidence type="ECO:0000313" key="2">
    <source>
        <dbReference type="Proteomes" id="UP000005239"/>
    </source>
</evidence>
<gene>
    <name evidence="1" type="primary">WBGene00281741</name>
</gene>
<evidence type="ECO:0000313" key="1">
    <source>
        <dbReference type="EnsemblMetazoa" id="PPA43372.1"/>
    </source>
</evidence>
<protein>
    <submittedName>
        <fullName evidence="1">Uncharacterized protein</fullName>
    </submittedName>
</protein>
<proteinExistence type="predicted"/>
<reference evidence="2" key="1">
    <citation type="journal article" date="2008" name="Nat. Genet.">
        <title>The Pristionchus pacificus genome provides a unique perspective on nematode lifestyle and parasitism.</title>
        <authorList>
            <person name="Dieterich C."/>
            <person name="Clifton S.W."/>
            <person name="Schuster L.N."/>
            <person name="Chinwalla A."/>
            <person name="Delehaunty K."/>
            <person name="Dinkelacker I."/>
            <person name="Fulton L."/>
            <person name="Fulton R."/>
            <person name="Godfrey J."/>
            <person name="Minx P."/>
            <person name="Mitreva M."/>
            <person name="Roeseler W."/>
            <person name="Tian H."/>
            <person name="Witte H."/>
            <person name="Yang S.P."/>
            <person name="Wilson R.K."/>
            <person name="Sommer R.J."/>
        </authorList>
    </citation>
    <scope>NUCLEOTIDE SEQUENCE [LARGE SCALE GENOMIC DNA]</scope>
    <source>
        <strain evidence="2">PS312</strain>
    </source>
</reference>